<evidence type="ECO:0000256" key="1">
    <source>
        <dbReference type="SAM" id="MobiDB-lite"/>
    </source>
</evidence>
<accession>A0A5B7DY77</accession>
<reference evidence="2 3" key="1">
    <citation type="submission" date="2019-05" db="EMBL/GenBank/DDBJ databases">
        <title>Another draft genome of Portunus trituberculatus and its Hox gene families provides insights of decapod evolution.</title>
        <authorList>
            <person name="Jeong J.-H."/>
            <person name="Song I."/>
            <person name="Kim S."/>
            <person name="Choi T."/>
            <person name="Kim D."/>
            <person name="Ryu S."/>
            <person name="Kim W."/>
        </authorList>
    </citation>
    <scope>NUCLEOTIDE SEQUENCE [LARGE SCALE GENOMIC DNA]</scope>
    <source>
        <tissue evidence="2">Muscle</tissue>
    </source>
</reference>
<gene>
    <name evidence="2" type="ORF">E2C01_019788</name>
</gene>
<proteinExistence type="predicted"/>
<dbReference type="Proteomes" id="UP000324222">
    <property type="component" value="Unassembled WGS sequence"/>
</dbReference>
<dbReference type="AlphaFoldDB" id="A0A5B7DY77"/>
<name>A0A5B7DY77_PORTR</name>
<evidence type="ECO:0000313" key="2">
    <source>
        <dbReference type="EMBL" id="MPC26642.1"/>
    </source>
</evidence>
<feature type="region of interest" description="Disordered" evidence="1">
    <location>
        <begin position="1"/>
        <end position="20"/>
    </location>
</feature>
<organism evidence="2 3">
    <name type="scientific">Portunus trituberculatus</name>
    <name type="common">Swimming crab</name>
    <name type="synonym">Neptunus trituberculatus</name>
    <dbReference type="NCBI Taxonomy" id="210409"/>
    <lineage>
        <taxon>Eukaryota</taxon>
        <taxon>Metazoa</taxon>
        <taxon>Ecdysozoa</taxon>
        <taxon>Arthropoda</taxon>
        <taxon>Crustacea</taxon>
        <taxon>Multicrustacea</taxon>
        <taxon>Malacostraca</taxon>
        <taxon>Eumalacostraca</taxon>
        <taxon>Eucarida</taxon>
        <taxon>Decapoda</taxon>
        <taxon>Pleocyemata</taxon>
        <taxon>Brachyura</taxon>
        <taxon>Eubrachyura</taxon>
        <taxon>Portunoidea</taxon>
        <taxon>Portunidae</taxon>
        <taxon>Portuninae</taxon>
        <taxon>Portunus</taxon>
    </lineage>
</organism>
<comment type="caution">
    <text evidence="2">The sequence shown here is derived from an EMBL/GenBank/DDBJ whole genome shotgun (WGS) entry which is preliminary data.</text>
</comment>
<dbReference type="EMBL" id="VSRR010001627">
    <property type="protein sequence ID" value="MPC26642.1"/>
    <property type="molecule type" value="Genomic_DNA"/>
</dbReference>
<evidence type="ECO:0000313" key="3">
    <source>
        <dbReference type="Proteomes" id="UP000324222"/>
    </source>
</evidence>
<keyword evidence="3" id="KW-1185">Reference proteome</keyword>
<protein>
    <submittedName>
        <fullName evidence="2">Uncharacterized protein</fullName>
    </submittedName>
</protein>
<sequence>MCVTRVISPPRQQGKPPPILHLPTPNKIWAAVDPCMEAVLPNAEEKIFVRRDLQYREHCGPVMKPRDANESELSNNWLLLYDIT</sequence>